<dbReference type="SUPFAM" id="SSF46785">
    <property type="entry name" value="Winged helix' DNA-binding domain"/>
    <property type="match status" value="1"/>
</dbReference>
<feature type="domain" description="HTH iclR-type" evidence="4">
    <location>
        <begin position="13"/>
        <end position="73"/>
    </location>
</feature>
<dbReference type="GO" id="GO:0003677">
    <property type="term" value="F:DNA binding"/>
    <property type="evidence" value="ECO:0007669"/>
    <property type="project" value="UniProtKB-KW"/>
</dbReference>
<dbReference type="PANTHER" id="PTHR30136">
    <property type="entry name" value="HELIX-TURN-HELIX TRANSCRIPTIONAL REGULATOR, ICLR FAMILY"/>
    <property type="match status" value="1"/>
</dbReference>
<proteinExistence type="predicted"/>
<dbReference type="InterPro" id="IPR012794">
    <property type="entry name" value="PcaR_PcaU"/>
</dbReference>
<dbReference type="GO" id="GO:0045892">
    <property type="term" value="P:negative regulation of DNA-templated transcription"/>
    <property type="evidence" value="ECO:0007669"/>
    <property type="project" value="TreeGrafter"/>
</dbReference>
<keyword evidence="7" id="KW-1185">Reference proteome</keyword>
<dbReference type="RefSeq" id="WP_158052262.1">
    <property type="nucleotide sequence ID" value="NZ_WBKB01000004.1"/>
</dbReference>
<dbReference type="GO" id="GO:0003700">
    <property type="term" value="F:DNA-binding transcription factor activity"/>
    <property type="evidence" value="ECO:0007669"/>
    <property type="project" value="TreeGrafter"/>
</dbReference>
<dbReference type="PROSITE" id="PS51078">
    <property type="entry name" value="ICLR_ED"/>
    <property type="match status" value="1"/>
</dbReference>
<dbReference type="InterPro" id="IPR005471">
    <property type="entry name" value="Tscrpt_reg_IclR_N"/>
</dbReference>
<keyword evidence="2" id="KW-0238">DNA-binding</keyword>
<keyword evidence="1" id="KW-0805">Transcription regulation</keyword>
<dbReference type="OrthoDB" id="9807558at2"/>
<dbReference type="AlphaFoldDB" id="A0A7J5BAZ6"/>
<evidence type="ECO:0000256" key="2">
    <source>
        <dbReference type="ARBA" id="ARBA00023125"/>
    </source>
</evidence>
<dbReference type="NCBIfam" id="TIGR02431">
    <property type="entry name" value="pcaR_pcaU"/>
    <property type="match status" value="1"/>
</dbReference>
<dbReference type="GO" id="GO:0046278">
    <property type="term" value="P:3,4-dihydroxybenzoate metabolic process"/>
    <property type="evidence" value="ECO:0007669"/>
    <property type="project" value="InterPro"/>
</dbReference>
<evidence type="ECO:0000313" key="6">
    <source>
        <dbReference type="EMBL" id="KAB1643213.1"/>
    </source>
</evidence>
<reference evidence="6 7" key="1">
    <citation type="submission" date="2019-09" db="EMBL/GenBank/DDBJ databases">
        <title>Phylogeny of genus Pseudoclavibacter and closely related genus.</title>
        <authorList>
            <person name="Li Y."/>
        </authorList>
    </citation>
    <scope>NUCLEOTIDE SEQUENCE [LARGE SCALE GENOMIC DNA]</scope>
    <source>
        <strain evidence="6 7">KCTC 13959</strain>
    </source>
</reference>
<gene>
    <name evidence="6" type="ORF">F8O05_08320</name>
</gene>
<keyword evidence="3" id="KW-0804">Transcription</keyword>
<evidence type="ECO:0000256" key="3">
    <source>
        <dbReference type="ARBA" id="ARBA00023163"/>
    </source>
</evidence>
<evidence type="ECO:0000259" key="4">
    <source>
        <dbReference type="PROSITE" id="PS51077"/>
    </source>
</evidence>
<evidence type="ECO:0000259" key="5">
    <source>
        <dbReference type="PROSITE" id="PS51078"/>
    </source>
</evidence>
<dbReference type="PANTHER" id="PTHR30136:SF34">
    <property type="entry name" value="TRANSCRIPTIONAL REGULATOR"/>
    <property type="match status" value="1"/>
</dbReference>
<comment type="caution">
    <text evidence="6">The sequence shown here is derived from an EMBL/GenBank/DDBJ whole genome shotgun (WGS) entry which is preliminary data.</text>
</comment>
<evidence type="ECO:0000313" key="7">
    <source>
        <dbReference type="Proteomes" id="UP000433493"/>
    </source>
</evidence>
<dbReference type="InterPro" id="IPR036388">
    <property type="entry name" value="WH-like_DNA-bd_sf"/>
</dbReference>
<accession>A0A7J5BAZ6</accession>
<dbReference type="InterPro" id="IPR050707">
    <property type="entry name" value="HTH_MetabolicPath_Reg"/>
</dbReference>
<dbReference type="SMART" id="SM00346">
    <property type="entry name" value="HTH_ICLR"/>
    <property type="match status" value="1"/>
</dbReference>
<dbReference type="SUPFAM" id="SSF55781">
    <property type="entry name" value="GAF domain-like"/>
    <property type="match status" value="1"/>
</dbReference>
<feature type="domain" description="IclR-ED" evidence="5">
    <location>
        <begin position="74"/>
        <end position="258"/>
    </location>
</feature>
<organism evidence="6 7">
    <name type="scientific">Gulosibacter chungangensis</name>
    <dbReference type="NCBI Taxonomy" id="979746"/>
    <lineage>
        <taxon>Bacteria</taxon>
        <taxon>Bacillati</taxon>
        <taxon>Actinomycetota</taxon>
        <taxon>Actinomycetes</taxon>
        <taxon>Micrococcales</taxon>
        <taxon>Microbacteriaceae</taxon>
        <taxon>Gulosibacter</taxon>
    </lineage>
</organism>
<dbReference type="Gene3D" id="1.10.10.10">
    <property type="entry name" value="Winged helix-like DNA-binding domain superfamily/Winged helix DNA-binding domain"/>
    <property type="match status" value="1"/>
</dbReference>
<protein>
    <submittedName>
        <fullName evidence="6">Helix-turn-helix domain-containing protein</fullName>
    </submittedName>
</protein>
<dbReference type="Proteomes" id="UP000433493">
    <property type="component" value="Unassembled WGS sequence"/>
</dbReference>
<dbReference type="EMBL" id="WBKB01000004">
    <property type="protein sequence ID" value="KAB1643213.1"/>
    <property type="molecule type" value="Genomic_DNA"/>
</dbReference>
<dbReference type="Gene3D" id="3.30.450.40">
    <property type="match status" value="1"/>
</dbReference>
<dbReference type="Pfam" id="PF01614">
    <property type="entry name" value="IclR_C"/>
    <property type="match status" value="1"/>
</dbReference>
<name>A0A7J5BAZ6_9MICO</name>
<dbReference type="Pfam" id="PF09339">
    <property type="entry name" value="HTH_IclR"/>
    <property type="match status" value="1"/>
</dbReference>
<dbReference type="GO" id="GO:0045893">
    <property type="term" value="P:positive regulation of DNA-templated transcription"/>
    <property type="evidence" value="ECO:0007669"/>
    <property type="project" value="InterPro"/>
</dbReference>
<evidence type="ECO:0000256" key="1">
    <source>
        <dbReference type="ARBA" id="ARBA00023015"/>
    </source>
</evidence>
<sequence>MSETNEPRANDFIQSLARGFAVIRSFDAEHPVQNLSEVAKRADISPASARRFLYTLETMGYVRADGRQFALTPRVLELGFSYLSALSLPEAMQPHLEQLSRAVGESVSAAVLTGSDIVYIARVPTRRIMSIGITIGTSFPAHATSMGRVLLAALPEARARELISNGPLETFTSSTLTDVTALLEELARVRKQGWAINDGELEEGLRSLAVPIHGKDGTVAAAINISTTVNRNSLEQMQQVQLPQALDTARAIEAELKLL</sequence>
<dbReference type="InterPro" id="IPR029016">
    <property type="entry name" value="GAF-like_dom_sf"/>
</dbReference>
<dbReference type="PROSITE" id="PS51077">
    <property type="entry name" value="HTH_ICLR"/>
    <property type="match status" value="1"/>
</dbReference>
<dbReference type="InterPro" id="IPR014757">
    <property type="entry name" value="Tscrpt_reg_IclR_C"/>
</dbReference>
<dbReference type="InterPro" id="IPR036390">
    <property type="entry name" value="WH_DNA-bd_sf"/>
</dbReference>